<sequence length="36" mass="4256">MRGKNKAEELNIYFKTVVVLVKQRFMEGLFEADTSY</sequence>
<evidence type="ECO:0000313" key="1">
    <source>
        <dbReference type="EMBL" id="JAD69302.1"/>
    </source>
</evidence>
<reference evidence="1" key="2">
    <citation type="journal article" date="2015" name="Data Brief">
        <title>Shoot transcriptome of the giant reed, Arundo donax.</title>
        <authorList>
            <person name="Barrero R.A."/>
            <person name="Guerrero F.D."/>
            <person name="Moolhuijzen P."/>
            <person name="Goolsby J.A."/>
            <person name="Tidwell J."/>
            <person name="Bellgard S.E."/>
            <person name="Bellgard M.I."/>
        </authorList>
    </citation>
    <scope>NUCLEOTIDE SEQUENCE</scope>
    <source>
        <tissue evidence="1">Shoot tissue taken approximately 20 cm above the soil surface</tissue>
    </source>
</reference>
<dbReference type="EMBL" id="GBRH01228593">
    <property type="protein sequence ID" value="JAD69302.1"/>
    <property type="molecule type" value="Transcribed_RNA"/>
</dbReference>
<name>A0A0A9CCR6_ARUDO</name>
<dbReference type="AlphaFoldDB" id="A0A0A9CCR6"/>
<proteinExistence type="predicted"/>
<organism evidence="1">
    <name type="scientific">Arundo donax</name>
    <name type="common">Giant reed</name>
    <name type="synonym">Donax arundinaceus</name>
    <dbReference type="NCBI Taxonomy" id="35708"/>
    <lineage>
        <taxon>Eukaryota</taxon>
        <taxon>Viridiplantae</taxon>
        <taxon>Streptophyta</taxon>
        <taxon>Embryophyta</taxon>
        <taxon>Tracheophyta</taxon>
        <taxon>Spermatophyta</taxon>
        <taxon>Magnoliopsida</taxon>
        <taxon>Liliopsida</taxon>
        <taxon>Poales</taxon>
        <taxon>Poaceae</taxon>
        <taxon>PACMAD clade</taxon>
        <taxon>Arundinoideae</taxon>
        <taxon>Arundineae</taxon>
        <taxon>Arundo</taxon>
    </lineage>
</organism>
<accession>A0A0A9CCR6</accession>
<reference evidence="1" key="1">
    <citation type="submission" date="2014-09" db="EMBL/GenBank/DDBJ databases">
        <authorList>
            <person name="Magalhaes I.L.F."/>
            <person name="Oliveira U."/>
            <person name="Santos F.R."/>
            <person name="Vidigal T.H.D.A."/>
            <person name="Brescovit A.D."/>
            <person name="Santos A.J."/>
        </authorList>
    </citation>
    <scope>NUCLEOTIDE SEQUENCE</scope>
    <source>
        <tissue evidence="1">Shoot tissue taken approximately 20 cm above the soil surface</tissue>
    </source>
</reference>
<protein>
    <submittedName>
        <fullName evidence="1">Uncharacterized protein</fullName>
    </submittedName>
</protein>